<evidence type="ECO:0000259" key="16">
    <source>
        <dbReference type="PROSITE" id="PS50157"/>
    </source>
</evidence>
<dbReference type="AlphaFoldDB" id="A0AB34KDR1"/>
<evidence type="ECO:0000256" key="4">
    <source>
        <dbReference type="ARBA" id="ARBA00022737"/>
    </source>
</evidence>
<evidence type="ECO:0000256" key="2">
    <source>
        <dbReference type="ARBA" id="ARBA00022491"/>
    </source>
</evidence>
<evidence type="ECO:0000256" key="8">
    <source>
        <dbReference type="ARBA" id="ARBA00023125"/>
    </source>
</evidence>
<evidence type="ECO:0000313" key="17">
    <source>
        <dbReference type="EMBL" id="KAL1581906.1"/>
    </source>
</evidence>
<accession>A0AB34KDR1</accession>
<keyword evidence="9" id="KW-0010">Activator</keyword>
<dbReference type="InterPro" id="IPR050806">
    <property type="entry name" value="pacC/RIM101"/>
</dbReference>
<dbReference type="GO" id="GO:0005634">
    <property type="term" value="C:nucleus"/>
    <property type="evidence" value="ECO:0007669"/>
    <property type="project" value="UniProtKB-SubCell"/>
</dbReference>
<dbReference type="GO" id="GO:0008270">
    <property type="term" value="F:zinc ion binding"/>
    <property type="evidence" value="ECO:0007669"/>
    <property type="project" value="UniProtKB-KW"/>
</dbReference>
<dbReference type="SMART" id="SM00355">
    <property type="entry name" value="ZnF_C2H2"/>
    <property type="match status" value="3"/>
</dbReference>
<comment type="similarity">
    <text evidence="12">Belongs to the pacC/RIM101 family.</text>
</comment>
<evidence type="ECO:0000256" key="12">
    <source>
        <dbReference type="ARBA" id="ARBA00038089"/>
    </source>
</evidence>
<dbReference type="FunFam" id="3.30.160.60:FF:000993">
    <property type="entry name" value="pH-response transcription factor pacC/RIM101"/>
    <property type="match status" value="1"/>
</dbReference>
<dbReference type="Pfam" id="PF00096">
    <property type="entry name" value="zf-C2H2"/>
    <property type="match status" value="1"/>
</dbReference>
<feature type="region of interest" description="Disordered" evidence="15">
    <location>
        <begin position="158"/>
        <end position="179"/>
    </location>
</feature>
<feature type="domain" description="C2H2-type" evidence="16">
    <location>
        <begin position="87"/>
        <end position="116"/>
    </location>
</feature>
<keyword evidence="10" id="KW-0804">Transcription</keyword>
<evidence type="ECO:0000313" key="18">
    <source>
        <dbReference type="Proteomes" id="UP000803884"/>
    </source>
</evidence>
<evidence type="ECO:0000256" key="10">
    <source>
        <dbReference type="ARBA" id="ARBA00023163"/>
    </source>
</evidence>
<evidence type="ECO:0000256" key="1">
    <source>
        <dbReference type="ARBA" id="ARBA00004123"/>
    </source>
</evidence>
<protein>
    <recommendedName>
        <fullName evidence="13">pH-response transcription factor pacC/RIM101</fullName>
    </recommendedName>
</protein>
<keyword evidence="2" id="KW-0678">Repressor</keyword>
<comment type="subcellular location">
    <subcellularLocation>
        <location evidence="1">Nucleus</location>
    </subcellularLocation>
</comment>
<dbReference type="PANTHER" id="PTHR47257:SF1">
    <property type="entry name" value="PH-RESPONSE TRANSCRIPTION FACTOR PACC_RIM101"/>
    <property type="match status" value="1"/>
</dbReference>
<dbReference type="Proteomes" id="UP000803884">
    <property type="component" value="Unassembled WGS sequence"/>
</dbReference>
<dbReference type="GeneID" id="96010873"/>
<dbReference type="PROSITE" id="PS50157">
    <property type="entry name" value="ZINC_FINGER_C2H2_2"/>
    <property type="match status" value="2"/>
</dbReference>
<keyword evidence="4" id="KW-0677">Repeat</keyword>
<dbReference type="InterPro" id="IPR036236">
    <property type="entry name" value="Znf_C2H2_sf"/>
</dbReference>
<evidence type="ECO:0000256" key="7">
    <source>
        <dbReference type="ARBA" id="ARBA00023015"/>
    </source>
</evidence>
<dbReference type="PANTHER" id="PTHR47257">
    <property type="entry name" value="PH-RESPONSE TRANSCRIPTION FACTOR PACC/RIM101"/>
    <property type="match status" value="1"/>
</dbReference>
<sequence length="334" mass="36516">MRNLEETVAEDVAVVPQKRQASAKQVQQLVSQPSPPVRPVQNTQSSTIDELTCRWQGCDERCDSAHALYNHVCERHIGRKSTNNLNLTCQWGVCRTSTVKRDHMTSHIRIHVPLKPHKCVFCGRAFKRPQDLKKHVKTHADRSTLMDLLEPGAIARTDGANGGLGPQEGEHHYPSHSPSDPHAYLAARLTPSSYHGFNDQINPYLGYQPNGAQYNGYGSAFTPNDHVHNIQSMDTCRRAIEALDDFLAYIKRRAIDSSTYYDIGRELQSNTLPLPVASSNRYNTGYNNQSNSNGSLNTASVNHAFSNSGSNVNGASGGAGGGNKIGANALGPMG</sequence>
<keyword evidence="8" id="KW-0238">DNA-binding</keyword>
<feature type="domain" description="C2H2-type" evidence="16">
    <location>
        <begin position="117"/>
        <end position="144"/>
    </location>
</feature>
<evidence type="ECO:0000256" key="6">
    <source>
        <dbReference type="ARBA" id="ARBA00022833"/>
    </source>
</evidence>
<evidence type="ECO:0000256" key="9">
    <source>
        <dbReference type="ARBA" id="ARBA00023159"/>
    </source>
</evidence>
<dbReference type="GO" id="GO:0045944">
    <property type="term" value="P:positive regulation of transcription by RNA polymerase II"/>
    <property type="evidence" value="ECO:0007669"/>
    <property type="project" value="TreeGrafter"/>
</dbReference>
<keyword evidence="5 14" id="KW-0863">Zinc-finger</keyword>
<feature type="compositionally biased region" description="Gly residues" evidence="15">
    <location>
        <begin position="315"/>
        <end position="324"/>
    </location>
</feature>
<evidence type="ECO:0000256" key="11">
    <source>
        <dbReference type="ARBA" id="ARBA00023242"/>
    </source>
</evidence>
<name>A0AB34KDR1_9PEZI</name>
<dbReference type="InterPro" id="IPR013087">
    <property type="entry name" value="Znf_C2H2_type"/>
</dbReference>
<organism evidence="17 18">
    <name type="scientific">Cladosporium halotolerans</name>
    <dbReference type="NCBI Taxonomy" id="1052096"/>
    <lineage>
        <taxon>Eukaryota</taxon>
        <taxon>Fungi</taxon>
        <taxon>Dikarya</taxon>
        <taxon>Ascomycota</taxon>
        <taxon>Pezizomycotina</taxon>
        <taxon>Dothideomycetes</taxon>
        <taxon>Dothideomycetidae</taxon>
        <taxon>Cladosporiales</taxon>
        <taxon>Cladosporiaceae</taxon>
        <taxon>Cladosporium</taxon>
    </lineage>
</organism>
<evidence type="ECO:0000256" key="15">
    <source>
        <dbReference type="SAM" id="MobiDB-lite"/>
    </source>
</evidence>
<keyword evidence="3" id="KW-0479">Metal-binding</keyword>
<dbReference type="SUPFAM" id="SSF57667">
    <property type="entry name" value="beta-beta-alpha zinc fingers"/>
    <property type="match status" value="2"/>
</dbReference>
<evidence type="ECO:0000256" key="3">
    <source>
        <dbReference type="ARBA" id="ARBA00022723"/>
    </source>
</evidence>
<dbReference type="RefSeq" id="XP_069225014.1">
    <property type="nucleotide sequence ID" value="XM_069378035.1"/>
</dbReference>
<evidence type="ECO:0000256" key="5">
    <source>
        <dbReference type="ARBA" id="ARBA00022771"/>
    </source>
</evidence>
<reference evidence="17 18" key="1">
    <citation type="journal article" date="2020" name="Microbiol. Resour. Announc.">
        <title>Draft Genome Sequence of a Cladosporium Species Isolated from the Mesophotic Ascidian Didemnum maculosum.</title>
        <authorList>
            <person name="Gioti A."/>
            <person name="Siaperas R."/>
            <person name="Nikolaivits E."/>
            <person name="Le Goff G."/>
            <person name="Ouazzani J."/>
            <person name="Kotoulas G."/>
            <person name="Topakas E."/>
        </authorList>
    </citation>
    <scope>NUCLEOTIDE SEQUENCE [LARGE SCALE GENOMIC DNA]</scope>
    <source>
        <strain evidence="17 18">TM138-S3</strain>
    </source>
</reference>
<keyword evidence="7" id="KW-0805">Transcription regulation</keyword>
<keyword evidence="6" id="KW-0862">Zinc</keyword>
<comment type="caution">
    <text evidence="17">The sequence shown here is derived from an EMBL/GenBank/DDBJ whole genome shotgun (WGS) entry which is preliminary data.</text>
</comment>
<dbReference type="EMBL" id="JAAQHG020000101">
    <property type="protein sequence ID" value="KAL1581906.1"/>
    <property type="molecule type" value="Genomic_DNA"/>
</dbReference>
<proteinExistence type="inferred from homology"/>
<evidence type="ECO:0000256" key="14">
    <source>
        <dbReference type="PROSITE-ProRule" id="PRU00042"/>
    </source>
</evidence>
<dbReference type="GO" id="GO:0003677">
    <property type="term" value="F:DNA binding"/>
    <property type="evidence" value="ECO:0007669"/>
    <property type="project" value="UniProtKB-KW"/>
</dbReference>
<dbReference type="PROSITE" id="PS00028">
    <property type="entry name" value="ZINC_FINGER_C2H2_1"/>
    <property type="match status" value="1"/>
</dbReference>
<keyword evidence="11" id="KW-0539">Nucleus</keyword>
<evidence type="ECO:0000256" key="13">
    <source>
        <dbReference type="ARBA" id="ARBA00039490"/>
    </source>
</evidence>
<dbReference type="Gene3D" id="3.30.160.60">
    <property type="entry name" value="Classic Zinc Finger"/>
    <property type="match status" value="2"/>
</dbReference>
<feature type="region of interest" description="Disordered" evidence="15">
    <location>
        <begin position="313"/>
        <end position="334"/>
    </location>
</feature>
<keyword evidence="18" id="KW-1185">Reference proteome</keyword>
<feature type="compositionally biased region" description="Low complexity" evidence="15">
    <location>
        <begin position="325"/>
        <end position="334"/>
    </location>
</feature>
<gene>
    <name evidence="17" type="ORF">WHR41_09432</name>
</gene>